<dbReference type="Proteomes" id="UP001303115">
    <property type="component" value="Unassembled WGS sequence"/>
</dbReference>
<protein>
    <submittedName>
        <fullName evidence="1">Uncharacterized protein</fullName>
    </submittedName>
</protein>
<dbReference type="Gene3D" id="3.80.10.10">
    <property type="entry name" value="Ribonuclease Inhibitor"/>
    <property type="match status" value="1"/>
</dbReference>
<gene>
    <name evidence="1" type="ORF">C8A01DRAFT_46625</name>
</gene>
<organism evidence="1 2">
    <name type="scientific">Parachaetomium inaequale</name>
    <dbReference type="NCBI Taxonomy" id="2588326"/>
    <lineage>
        <taxon>Eukaryota</taxon>
        <taxon>Fungi</taxon>
        <taxon>Dikarya</taxon>
        <taxon>Ascomycota</taxon>
        <taxon>Pezizomycotina</taxon>
        <taxon>Sordariomycetes</taxon>
        <taxon>Sordariomycetidae</taxon>
        <taxon>Sordariales</taxon>
        <taxon>Chaetomiaceae</taxon>
        <taxon>Parachaetomium</taxon>
    </lineage>
</organism>
<evidence type="ECO:0000313" key="1">
    <source>
        <dbReference type="EMBL" id="KAK4039969.1"/>
    </source>
</evidence>
<dbReference type="SUPFAM" id="SSF52047">
    <property type="entry name" value="RNI-like"/>
    <property type="match status" value="1"/>
</dbReference>
<dbReference type="InterPro" id="IPR032675">
    <property type="entry name" value="LRR_dom_sf"/>
</dbReference>
<sequence length="602" mass="67266">MEFPDTHPLPPPLERLPLDLFHLFSLSLASRFCYQAATPQGSLACATTCRNGPQSSGAMISFAMCAELLSSLTSTARATVTATVTAALRSVGFRPRTPPPTPQHKQEQHETWLPFAQFLSKLPGLTDLVYSYKDQVPACVLAALHRHHPRSHLHIGAFSLRSLYQARDQLHDIDPDELAVATSPCLYSIFAKYETYDEQGRFGFNLEALEQMVSGWAPNLKRAQIHHSMPSNWRSIGAAMLAAPRPPWKGFSRQSLDQPTTDSLQHHQTRPNRGCLETLTLSGAGFNLYNIEAWKSRTDFGALRRFELNCSLSLQAFQALASMAAQTNFHSLREFGLAVYAISPPNTTASLDEPASQILQAVPQLEALKLSGCFGRRTFEAALRRHGQTLQKLSLIHCADDDDNDVDGDGGGYMLRNGCVRAIQQRCPRLEDVRLHVRRRGGGPDELPRLRRAVLWLDCRVPPGDVAYRAETIRKAMANCAVDEALARAIFQEMAATASAPLQRLKLETDLPVRIVDGLPGFRDVATWIGRSWVCTRDETRGEVMVRETTDERDSVSRNSLRGNLELVDQECKDAWGEIWPPRAEESEWRDDWRSFPLRSGE</sequence>
<reference evidence="2" key="1">
    <citation type="journal article" date="2023" name="Mol. Phylogenet. Evol.">
        <title>Genome-scale phylogeny and comparative genomics of the fungal order Sordariales.</title>
        <authorList>
            <person name="Hensen N."/>
            <person name="Bonometti L."/>
            <person name="Westerberg I."/>
            <person name="Brannstrom I.O."/>
            <person name="Guillou S."/>
            <person name="Cros-Aarteil S."/>
            <person name="Calhoun S."/>
            <person name="Haridas S."/>
            <person name="Kuo A."/>
            <person name="Mondo S."/>
            <person name="Pangilinan J."/>
            <person name="Riley R."/>
            <person name="LaButti K."/>
            <person name="Andreopoulos B."/>
            <person name="Lipzen A."/>
            <person name="Chen C."/>
            <person name="Yan M."/>
            <person name="Daum C."/>
            <person name="Ng V."/>
            <person name="Clum A."/>
            <person name="Steindorff A."/>
            <person name="Ohm R.A."/>
            <person name="Martin F."/>
            <person name="Silar P."/>
            <person name="Natvig D.O."/>
            <person name="Lalanne C."/>
            <person name="Gautier V."/>
            <person name="Ament-Velasquez S.L."/>
            <person name="Kruys A."/>
            <person name="Hutchinson M.I."/>
            <person name="Powell A.J."/>
            <person name="Barry K."/>
            <person name="Miller A.N."/>
            <person name="Grigoriev I.V."/>
            <person name="Debuchy R."/>
            <person name="Gladieux P."/>
            <person name="Hiltunen Thoren M."/>
            <person name="Johannesson H."/>
        </authorList>
    </citation>
    <scope>NUCLEOTIDE SEQUENCE [LARGE SCALE GENOMIC DNA]</scope>
    <source>
        <strain evidence="2">CBS 284.82</strain>
    </source>
</reference>
<name>A0AAN6PFD7_9PEZI</name>
<keyword evidence="2" id="KW-1185">Reference proteome</keyword>
<evidence type="ECO:0000313" key="2">
    <source>
        <dbReference type="Proteomes" id="UP001303115"/>
    </source>
</evidence>
<proteinExistence type="predicted"/>
<comment type="caution">
    <text evidence="1">The sequence shown here is derived from an EMBL/GenBank/DDBJ whole genome shotgun (WGS) entry which is preliminary data.</text>
</comment>
<dbReference type="EMBL" id="MU854387">
    <property type="protein sequence ID" value="KAK4039969.1"/>
    <property type="molecule type" value="Genomic_DNA"/>
</dbReference>
<accession>A0AAN6PFD7</accession>
<dbReference type="AlphaFoldDB" id="A0AAN6PFD7"/>